<dbReference type="InterPro" id="IPR035892">
    <property type="entry name" value="C2_domain_sf"/>
</dbReference>
<dbReference type="PANTHER" id="PTHR46502">
    <property type="entry name" value="C2 DOMAIN-CONTAINING"/>
    <property type="match status" value="1"/>
</dbReference>
<comment type="caution">
    <text evidence="6">The sequence shown here is derived from an EMBL/GenBank/DDBJ whole genome shotgun (WGS) entry which is preliminary data.</text>
</comment>
<dbReference type="InterPro" id="IPR002885">
    <property type="entry name" value="PPR_rpt"/>
</dbReference>
<dbReference type="PROSITE" id="PS51375">
    <property type="entry name" value="PPR"/>
    <property type="match status" value="1"/>
</dbReference>
<dbReference type="Gene3D" id="2.60.40.150">
    <property type="entry name" value="C2 domain"/>
    <property type="match status" value="1"/>
</dbReference>
<dbReference type="Pfam" id="PF00168">
    <property type="entry name" value="C2"/>
    <property type="match status" value="1"/>
</dbReference>
<dbReference type="Proteomes" id="UP000241394">
    <property type="component" value="Chromosome LG8"/>
</dbReference>
<evidence type="ECO:0000256" key="3">
    <source>
        <dbReference type="ARBA" id="ARBA00022837"/>
    </source>
</evidence>
<name>A0A2R6R9S0_ACTCC</name>
<dbReference type="AlphaFoldDB" id="A0A2R6R9S0"/>
<dbReference type="Pfam" id="PF13041">
    <property type="entry name" value="PPR_2"/>
    <property type="match status" value="1"/>
</dbReference>
<gene>
    <name evidence="6" type="ORF">CEY00_Acc09121</name>
</gene>
<sequence length="263" mass="30282">MLSLVYLSRLRFYLIRSSGKILFAWSAMMSAYAQSGHPLNALDTFKEMQSTNEKPNEITLVSVLQACSSMGVQDLGESIHAQVTKGNGNEKGRPAYYVIVECGTEVQRSKISSSPIFLGNHREICWNEKFVFEFPSSKWEKLTHLKLKIMDEEYFSDDEFVGETTIYLPGIIMEGYNKGFLEIRPTPYNVVLEDDTYKGEIKVGLKFIPNKEAYTADRRIFVKEKLESGQSICRTIMNFCKVQWERLLLLYKPEGYEDKQKQV</sequence>
<protein>
    <submittedName>
        <fullName evidence="6">Elicitor-responsive protein</fullName>
    </submittedName>
</protein>
<reference evidence="6 7" key="1">
    <citation type="submission" date="2017-07" db="EMBL/GenBank/DDBJ databases">
        <title>An improved, manually edited Actinidia chinensis var. chinensis (kiwifruit) genome highlights the challenges associated with draft genomes and gene prediction in plants.</title>
        <authorList>
            <person name="Pilkington S."/>
            <person name="Crowhurst R."/>
            <person name="Hilario E."/>
            <person name="Nardozza S."/>
            <person name="Fraser L."/>
            <person name="Peng Y."/>
            <person name="Gunaseelan K."/>
            <person name="Simpson R."/>
            <person name="Tahir J."/>
            <person name="Deroles S."/>
            <person name="Templeton K."/>
            <person name="Luo Z."/>
            <person name="Davy M."/>
            <person name="Cheng C."/>
            <person name="Mcneilage M."/>
            <person name="Scaglione D."/>
            <person name="Liu Y."/>
            <person name="Zhang Q."/>
            <person name="Datson P."/>
            <person name="De Silva N."/>
            <person name="Gardiner S."/>
            <person name="Bassett H."/>
            <person name="Chagne D."/>
            <person name="Mccallum J."/>
            <person name="Dzierzon H."/>
            <person name="Deng C."/>
            <person name="Wang Y.-Y."/>
            <person name="Barron N."/>
            <person name="Manako K."/>
            <person name="Bowen J."/>
            <person name="Foster T."/>
            <person name="Erridge Z."/>
            <person name="Tiffin H."/>
            <person name="Waite C."/>
            <person name="Davies K."/>
            <person name="Grierson E."/>
            <person name="Laing W."/>
            <person name="Kirk R."/>
            <person name="Chen X."/>
            <person name="Wood M."/>
            <person name="Montefiori M."/>
            <person name="Brummell D."/>
            <person name="Schwinn K."/>
            <person name="Catanach A."/>
            <person name="Fullerton C."/>
            <person name="Li D."/>
            <person name="Meiyalaghan S."/>
            <person name="Nieuwenhuizen N."/>
            <person name="Read N."/>
            <person name="Prakash R."/>
            <person name="Hunter D."/>
            <person name="Zhang H."/>
            <person name="Mckenzie M."/>
            <person name="Knabel M."/>
            <person name="Harris A."/>
            <person name="Allan A."/>
            <person name="Chen A."/>
            <person name="Janssen B."/>
            <person name="Plunkett B."/>
            <person name="Dwamena C."/>
            <person name="Voogd C."/>
            <person name="Leif D."/>
            <person name="Lafferty D."/>
            <person name="Souleyre E."/>
            <person name="Varkonyi-Gasic E."/>
            <person name="Gambi F."/>
            <person name="Hanley J."/>
            <person name="Yao J.-L."/>
            <person name="Cheung J."/>
            <person name="David K."/>
            <person name="Warren B."/>
            <person name="Marsh K."/>
            <person name="Snowden K."/>
            <person name="Lin-Wang K."/>
            <person name="Brian L."/>
            <person name="Martinez-Sanchez M."/>
            <person name="Wang M."/>
            <person name="Ileperuma N."/>
            <person name="Macnee N."/>
            <person name="Campin R."/>
            <person name="Mcatee P."/>
            <person name="Drummond R."/>
            <person name="Espley R."/>
            <person name="Ireland H."/>
            <person name="Wu R."/>
            <person name="Atkinson R."/>
            <person name="Karunairetnam S."/>
            <person name="Bulley S."/>
            <person name="Chunkath S."/>
            <person name="Hanley Z."/>
            <person name="Storey R."/>
            <person name="Thrimawithana A."/>
            <person name="Thomson S."/>
            <person name="David C."/>
            <person name="Testolin R."/>
        </authorList>
    </citation>
    <scope>NUCLEOTIDE SEQUENCE [LARGE SCALE GENOMIC DNA]</scope>
    <source>
        <strain evidence="7">cv. Red5</strain>
        <tissue evidence="6">Young leaf</tissue>
    </source>
</reference>
<evidence type="ECO:0000256" key="4">
    <source>
        <dbReference type="PROSITE-ProRule" id="PRU00708"/>
    </source>
</evidence>
<dbReference type="PROSITE" id="PS50004">
    <property type="entry name" value="C2"/>
    <property type="match status" value="1"/>
</dbReference>
<dbReference type="InterPro" id="IPR000008">
    <property type="entry name" value="C2_dom"/>
</dbReference>
<dbReference type="InParanoid" id="A0A2R6R9S0"/>
<dbReference type="EMBL" id="NKQK01000008">
    <property type="protein sequence ID" value="PSS24302.1"/>
    <property type="molecule type" value="Genomic_DNA"/>
</dbReference>
<dbReference type="Gramene" id="PSS24302">
    <property type="protein sequence ID" value="PSS24302"/>
    <property type="gene ID" value="CEY00_Acc09121"/>
</dbReference>
<dbReference type="OMA" id="HEENDIG"/>
<evidence type="ECO:0000256" key="2">
    <source>
        <dbReference type="ARBA" id="ARBA00022737"/>
    </source>
</evidence>
<dbReference type="STRING" id="1590841.A0A2R6R9S0"/>
<keyword evidence="7" id="KW-1185">Reference proteome</keyword>
<dbReference type="SUPFAM" id="SSF49562">
    <property type="entry name" value="C2 domain (Calcium/lipid-binding domain, CaLB)"/>
    <property type="match status" value="1"/>
</dbReference>
<dbReference type="PANTHER" id="PTHR46502:SF14">
    <property type="entry name" value="CALCIUM-DEPENDENT LIPID-BINDING (CALB DOMAIN) FAMILY PROTEIN"/>
    <property type="match status" value="1"/>
</dbReference>
<feature type="domain" description="C2" evidence="5">
    <location>
        <begin position="43"/>
        <end position="181"/>
    </location>
</feature>
<dbReference type="GO" id="GO:0046872">
    <property type="term" value="F:metal ion binding"/>
    <property type="evidence" value="ECO:0007669"/>
    <property type="project" value="UniProtKB-KW"/>
</dbReference>
<dbReference type="Gene3D" id="1.25.40.10">
    <property type="entry name" value="Tetratricopeptide repeat domain"/>
    <property type="match status" value="1"/>
</dbReference>
<keyword evidence="3" id="KW-0106">Calcium</keyword>
<keyword evidence="2" id="KW-0677">Repeat</keyword>
<evidence type="ECO:0000259" key="5">
    <source>
        <dbReference type="PROSITE" id="PS50004"/>
    </source>
</evidence>
<keyword evidence="1" id="KW-0479">Metal-binding</keyword>
<reference evidence="7" key="2">
    <citation type="journal article" date="2018" name="BMC Genomics">
        <title>A manually annotated Actinidia chinensis var. chinensis (kiwifruit) genome highlights the challenges associated with draft genomes and gene prediction in plants.</title>
        <authorList>
            <person name="Pilkington S.M."/>
            <person name="Crowhurst R."/>
            <person name="Hilario E."/>
            <person name="Nardozza S."/>
            <person name="Fraser L."/>
            <person name="Peng Y."/>
            <person name="Gunaseelan K."/>
            <person name="Simpson R."/>
            <person name="Tahir J."/>
            <person name="Deroles S.C."/>
            <person name="Templeton K."/>
            <person name="Luo Z."/>
            <person name="Davy M."/>
            <person name="Cheng C."/>
            <person name="McNeilage M."/>
            <person name="Scaglione D."/>
            <person name="Liu Y."/>
            <person name="Zhang Q."/>
            <person name="Datson P."/>
            <person name="De Silva N."/>
            <person name="Gardiner S.E."/>
            <person name="Bassett H."/>
            <person name="Chagne D."/>
            <person name="McCallum J."/>
            <person name="Dzierzon H."/>
            <person name="Deng C."/>
            <person name="Wang Y.Y."/>
            <person name="Barron L."/>
            <person name="Manako K."/>
            <person name="Bowen J."/>
            <person name="Foster T.M."/>
            <person name="Erridge Z.A."/>
            <person name="Tiffin H."/>
            <person name="Waite C.N."/>
            <person name="Davies K.M."/>
            <person name="Grierson E.P."/>
            <person name="Laing W.A."/>
            <person name="Kirk R."/>
            <person name="Chen X."/>
            <person name="Wood M."/>
            <person name="Montefiori M."/>
            <person name="Brummell D.A."/>
            <person name="Schwinn K.E."/>
            <person name="Catanach A."/>
            <person name="Fullerton C."/>
            <person name="Li D."/>
            <person name="Meiyalaghan S."/>
            <person name="Nieuwenhuizen N."/>
            <person name="Read N."/>
            <person name="Prakash R."/>
            <person name="Hunter D."/>
            <person name="Zhang H."/>
            <person name="McKenzie M."/>
            <person name="Knabel M."/>
            <person name="Harris A."/>
            <person name="Allan A.C."/>
            <person name="Gleave A."/>
            <person name="Chen A."/>
            <person name="Janssen B.J."/>
            <person name="Plunkett B."/>
            <person name="Ampomah-Dwamena C."/>
            <person name="Voogd C."/>
            <person name="Leif D."/>
            <person name="Lafferty D."/>
            <person name="Souleyre E.J.F."/>
            <person name="Varkonyi-Gasic E."/>
            <person name="Gambi F."/>
            <person name="Hanley J."/>
            <person name="Yao J.L."/>
            <person name="Cheung J."/>
            <person name="David K.M."/>
            <person name="Warren B."/>
            <person name="Marsh K."/>
            <person name="Snowden K.C."/>
            <person name="Lin-Wang K."/>
            <person name="Brian L."/>
            <person name="Martinez-Sanchez M."/>
            <person name="Wang M."/>
            <person name="Ileperuma N."/>
            <person name="Macnee N."/>
            <person name="Campin R."/>
            <person name="McAtee P."/>
            <person name="Drummond R.S.M."/>
            <person name="Espley R.V."/>
            <person name="Ireland H.S."/>
            <person name="Wu R."/>
            <person name="Atkinson R.G."/>
            <person name="Karunairetnam S."/>
            <person name="Bulley S."/>
            <person name="Chunkath S."/>
            <person name="Hanley Z."/>
            <person name="Storey R."/>
            <person name="Thrimawithana A.H."/>
            <person name="Thomson S."/>
            <person name="David C."/>
            <person name="Testolin R."/>
            <person name="Huang H."/>
            <person name="Hellens R.P."/>
            <person name="Schaffer R.J."/>
        </authorList>
    </citation>
    <scope>NUCLEOTIDE SEQUENCE [LARGE SCALE GENOMIC DNA]</scope>
    <source>
        <strain evidence="7">cv. Red5</strain>
    </source>
</reference>
<dbReference type="InterPro" id="IPR011990">
    <property type="entry name" value="TPR-like_helical_dom_sf"/>
</dbReference>
<organism evidence="6 7">
    <name type="scientific">Actinidia chinensis var. chinensis</name>
    <name type="common">Chinese soft-hair kiwi</name>
    <dbReference type="NCBI Taxonomy" id="1590841"/>
    <lineage>
        <taxon>Eukaryota</taxon>
        <taxon>Viridiplantae</taxon>
        <taxon>Streptophyta</taxon>
        <taxon>Embryophyta</taxon>
        <taxon>Tracheophyta</taxon>
        <taxon>Spermatophyta</taxon>
        <taxon>Magnoliopsida</taxon>
        <taxon>eudicotyledons</taxon>
        <taxon>Gunneridae</taxon>
        <taxon>Pentapetalae</taxon>
        <taxon>asterids</taxon>
        <taxon>Ericales</taxon>
        <taxon>Actinidiaceae</taxon>
        <taxon>Actinidia</taxon>
    </lineage>
</organism>
<dbReference type="NCBIfam" id="TIGR00756">
    <property type="entry name" value="PPR"/>
    <property type="match status" value="1"/>
</dbReference>
<evidence type="ECO:0000313" key="6">
    <source>
        <dbReference type="EMBL" id="PSS24302.1"/>
    </source>
</evidence>
<evidence type="ECO:0000313" key="7">
    <source>
        <dbReference type="Proteomes" id="UP000241394"/>
    </source>
</evidence>
<proteinExistence type="predicted"/>
<dbReference type="OrthoDB" id="195679at2759"/>
<accession>A0A2R6R9S0</accession>
<evidence type="ECO:0000256" key="1">
    <source>
        <dbReference type="ARBA" id="ARBA00022723"/>
    </source>
</evidence>
<feature type="repeat" description="PPR" evidence="4">
    <location>
        <begin position="21"/>
        <end position="55"/>
    </location>
</feature>